<organism evidence="2 3">
    <name type="scientific">Moraxella catarrhalis</name>
    <name type="common">Branhamella catarrhalis</name>
    <dbReference type="NCBI Taxonomy" id="480"/>
    <lineage>
        <taxon>Bacteria</taxon>
        <taxon>Pseudomonadati</taxon>
        <taxon>Pseudomonadota</taxon>
        <taxon>Gammaproteobacteria</taxon>
        <taxon>Moraxellales</taxon>
        <taxon>Moraxellaceae</taxon>
        <taxon>Moraxella</taxon>
    </lineage>
</organism>
<dbReference type="Proteomes" id="UP000268436">
    <property type="component" value="Unassembled WGS sequence"/>
</dbReference>
<evidence type="ECO:0000313" key="3">
    <source>
        <dbReference type="Proteomes" id="UP000268436"/>
    </source>
</evidence>
<dbReference type="EMBL" id="RYER01000021">
    <property type="protein sequence ID" value="RUO13299.1"/>
    <property type="molecule type" value="Genomic_DNA"/>
</dbReference>
<keyword evidence="3" id="KW-1185">Reference proteome</keyword>
<evidence type="ECO:0008006" key="4">
    <source>
        <dbReference type="Google" id="ProtNLM"/>
    </source>
</evidence>
<protein>
    <recommendedName>
        <fullName evidence="4">Lipoprotein</fullName>
    </recommendedName>
</protein>
<feature type="transmembrane region" description="Helical" evidence="1">
    <location>
        <begin position="16"/>
        <end position="34"/>
    </location>
</feature>
<evidence type="ECO:0000313" key="2">
    <source>
        <dbReference type="EMBL" id="RUO13299.1"/>
    </source>
</evidence>
<evidence type="ECO:0000256" key="1">
    <source>
        <dbReference type="SAM" id="Phobius"/>
    </source>
</evidence>
<proteinExistence type="predicted"/>
<accession>A0ABY0BHK9</accession>
<gene>
    <name evidence="2" type="ORF">EJK54_0060</name>
</gene>
<keyword evidence="1" id="KW-0812">Transmembrane</keyword>
<comment type="caution">
    <text evidence="2">The sequence shown here is derived from an EMBL/GenBank/DDBJ whole genome shotgun (WGS) entry which is preliminary data.</text>
</comment>
<keyword evidence="1" id="KW-0472">Membrane</keyword>
<keyword evidence="1" id="KW-1133">Transmembrane helix</keyword>
<reference evidence="2 3" key="1">
    <citation type="submission" date="2018-12" db="EMBL/GenBank/DDBJ databases">
        <title>Persistence of Moraxella catarrhalis in Chronic Obstructive Pulmonary Disease and Regulation of the Hag/MID Adhesin.</title>
        <authorList>
            <person name="Murphy T."/>
            <person name="Zhao X."/>
            <person name="Vyas G."/>
            <person name="Aluvathingal J."/>
            <person name="Nadendla S."/>
            <person name="Tallon L."/>
            <person name="Tettelin H."/>
        </authorList>
    </citation>
    <scope>NUCLEOTIDE SEQUENCE [LARGE SCALE GENOMIC DNA]</scope>
    <source>
        <strain evidence="2 3">173P27B1</strain>
    </source>
</reference>
<name>A0ABY0BHK9_MORCA</name>
<sequence>MTAIHLNKDDNLPSSLLLFLSACFYQCNVSAFIIDGKISPTMIFNG</sequence>